<dbReference type="PANTHER" id="PTHR33362">
    <property type="entry name" value="SIALIC ACID TRAP TRANSPORTER PERMEASE PROTEIN SIAT-RELATED"/>
    <property type="match status" value="1"/>
</dbReference>
<evidence type="ECO:0000259" key="8">
    <source>
        <dbReference type="Pfam" id="PF06808"/>
    </source>
</evidence>
<organism evidence="9 10">
    <name type="scientific">Marinobacterium nitratireducens</name>
    <dbReference type="NCBI Taxonomy" id="518897"/>
    <lineage>
        <taxon>Bacteria</taxon>
        <taxon>Pseudomonadati</taxon>
        <taxon>Pseudomonadota</taxon>
        <taxon>Gammaproteobacteria</taxon>
        <taxon>Oceanospirillales</taxon>
        <taxon>Oceanospirillaceae</taxon>
        <taxon>Marinobacterium</taxon>
    </lineage>
</organism>
<dbReference type="GO" id="GO:0022857">
    <property type="term" value="F:transmembrane transporter activity"/>
    <property type="evidence" value="ECO:0007669"/>
    <property type="project" value="UniProtKB-UniRule"/>
</dbReference>
<evidence type="ECO:0000256" key="6">
    <source>
        <dbReference type="ARBA" id="ARBA00023136"/>
    </source>
</evidence>
<feature type="transmembrane region" description="Helical" evidence="7">
    <location>
        <begin position="336"/>
        <end position="353"/>
    </location>
</feature>
<comment type="subcellular location">
    <subcellularLocation>
        <location evidence="1 7">Cell inner membrane</location>
        <topology evidence="1 7">Multi-pass membrane protein</topology>
    </subcellularLocation>
</comment>
<feature type="domain" description="TRAP C4-dicarboxylate transport system permease DctM subunit" evidence="8">
    <location>
        <begin position="7"/>
        <end position="416"/>
    </location>
</feature>
<keyword evidence="7" id="KW-0813">Transport</keyword>
<comment type="caution">
    <text evidence="9">The sequence shown here is derived from an EMBL/GenBank/DDBJ whole genome shotgun (WGS) entry which is preliminary data.</text>
</comment>
<proteinExistence type="inferred from homology"/>
<dbReference type="Pfam" id="PF06808">
    <property type="entry name" value="DctM"/>
    <property type="match status" value="1"/>
</dbReference>
<keyword evidence="6 7" id="KW-0472">Membrane</keyword>
<keyword evidence="2" id="KW-1003">Cell membrane</keyword>
<evidence type="ECO:0000256" key="4">
    <source>
        <dbReference type="ARBA" id="ARBA00022692"/>
    </source>
</evidence>
<dbReference type="AlphaFoldDB" id="A0A917ZLB7"/>
<dbReference type="RefSeq" id="WP_229722001.1">
    <property type="nucleotide sequence ID" value="NZ_BMLT01000010.1"/>
</dbReference>
<feature type="transmembrane region" description="Helical" evidence="7">
    <location>
        <begin position="359"/>
        <end position="385"/>
    </location>
</feature>
<evidence type="ECO:0000256" key="2">
    <source>
        <dbReference type="ARBA" id="ARBA00022475"/>
    </source>
</evidence>
<name>A0A917ZLB7_9GAMM</name>
<evidence type="ECO:0000256" key="3">
    <source>
        <dbReference type="ARBA" id="ARBA00022519"/>
    </source>
</evidence>
<dbReference type="PIRSF" id="PIRSF006066">
    <property type="entry name" value="HI0050"/>
    <property type="match status" value="1"/>
</dbReference>
<dbReference type="PANTHER" id="PTHR33362:SF2">
    <property type="entry name" value="TRAP TRANSPORTER LARGE PERMEASE PROTEIN"/>
    <property type="match status" value="1"/>
</dbReference>
<feature type="transmembrane region" description="Helical" evidence="7">
    <location>
        <begin position="57"/>
        <end position="74"/>
    </location>
</feature>
<comment type="caution">
    <text evidence="7">Lacks conserved residue(s) required for the propagation of feature annotation.</text>
</comment>
<comment type="function">
    <text evidence="7">Part of the tripartite ATP-independent periplasmic (TRAP) transport system.</text>
</comment>
<keyword evidence="4 7" id="KW-0812">Transmembrane</keyword>
<evidence type="ECO:0000256" key="5">
    <source>
        <dbReference type="ARBA" id="ARBA00022989"/>
    </source>
</evidence>
<evidence type="ECO:0000256" key="1">
    <source>
        <dbReference type="ARBA" id="ARBA00004429"/>
    </source>
</evidence>
<protein>
    <recommendedName>
        <fullName evidence="7">TRAP transporter large permease protein</fullName>
    </recommendedName>
</protein>
<dbReference type="NCBIfam" id="TIGR00786">
    <property type="entry name" value="dctM"/>
    <property type="match status" value="1"/>
</dbReference>
<feature type="transmembrane region" description="Helical" evidence="7">
    <location>
        <begin position="170"/>
        <end position="194"/>
    </location>
</feature>
<comment type="similarity">
    <text evidence="7">Belongs to the TRAP transporter large permease family.</text>
</comment>
<keyword evidence="10" id="KW-1185">Reference proteome</keyword>
<evidence type="ECO:0000313" key="10">
    <source>
        <dbReference type="Proteomes" id="UP000599578"/>
    </source>
</evidence>
<dbReference type="Proteomes" id="UP000599578">
    <property type="component" value="Unassembled WGS sequence"/>
</dbReference>
<dbReference type="EMBL" id="BMLT01000010">
    <property type="protein sequence ID" value="GGO86124.1"/>
    <property type="molecule type" value="Genomic_DNA"/>
</dbReference>
<comment type="subunit">
    <text evidence="7">The complex comprises the extracytoplasmic solute receptor protein and the two transmembrane proteins.</text>
</comment>
<accession>A0A917ZLB7</accession>
<dbReference type="InterPro" id="IPR010656">
    <property type="entry name" value="DctM"/>
</dbReference>
<feature type="transmembrane region" description="Helical" evidence="7">
    <location>
        <begin position="313"/>
        <end position="331"/>
    </location>
</feature>
<reference evidence="9 10" key="1">
    <citation type="journal article" date="2014" name="Int. J. Syst. Evol. Microbiol.">
        <title>Complete genome sequence of Corynebacterium casei LMG S-19264T (=DSM 44701T), isolated from a smear-ripened cheese.</title>
        <authorList>
            <consortium name="US DOE Joint Genome Institute (JGI-PGF)"/>
            <person name="Walter F."/>
            <person name="Albersmeier A."/>
            <person name="Kalinowski J."/>
            <person name="Ruckert C."/>
        </authorList>
    </citation>
    <scope>NUCLEOTIDE SEQUENCE [LARGE SCALE GENOMIC DNA]</scope>
    <source>
        <strain evidence="9 10">CGMCC 1.7286</strain>
    </source>
</reference>
<dbReference type="InterPro" id="IPR004681">
    <property type="entry name" value="TRAP_DctM"/>
</dbReference>
<evidence type="ECO:0000313" key="9">
    <source>
        <dbReference type="EMBL" id="GGO86124.1"/>
    </source>
</evidence>
<feature type="transmembrane region" description="Helical" evidence="7">
    <location>
        <begin position="397"/>
        <end position="415"/>
    </location>
</feature>
<gene>
    <name evidence="9" type="ORF">GCM10011348_36240</name>
</gene>
<keyword evidence="5 7" id="KW-1133">Transmembrane helix</keyword>
<feature type="transmembrane region" description="Helical" evidence="7">
    <location>
        <begin position="272"/>
        <end position="293"/>
    </location>
</feature>
<keyword evidence="3 7" id="KW-0997">Cell inner membrane</keyword>
<sequence>MMVLVSIGIFFVLALMGMPLAFALGFSALGAFAFGDIDMAVMPQSMMHAVDSFPLMAIPLFMLAGEFMVGGRIMQRVVDFANAVVGRVQGGLAHVTILSGLGLASVTGAAVAGASALGTTMMPSMRKHYDNGFGSAVVASASNLGPIIPPSAAMIVYALMAGSSVSVGGLFMAGVVPGILLTVGMMALCTWLSYKRGYEPTGEPFCWRNVLVQCRRAGAILLMPVLVIGGIVGGVFTATEGAAIAVVYSLLVGMFVTRKLKVDAIPGCMFRAAVTSAVVGALIAFAKPVTFVFTLDLLPLHLSQFVQGFTSDPMVFMALVMGMLLIVGMFLESNAAYIMLAPLFAPIAVAYGIDPLYFGFLFVFNLVVGMMTPPVGVLLFVMCGISRISIGELLKSVWPFIALQYAVLALCWIFPDIVTALPRALGY</sequence>
<feature type="transmembrane region" description="Helical" evidence="7">
    <location>
        <begin position="95"/>
        <end position="117"/>
    </location>
</feature>
<evidence type="ECO:0000256" key="7">
    <source>
        <dbReference type="RuleBase" id="RU369079"/>
    </source>
</evidence>
<dbReference type="GO" id="GO:0005886">
    <property type="term" value="C:plasma membrane"/>
    <property type="evidence" value="ECO:0007669"/>
    <property type="project" value="UniProtKB-SubCell"/>
</dbReference>